<keyword evidence="4 10" id="KW-0698">rRNA processing</keyword>
<dbReference type="SMR" id="A0A0A2WM49"/>
<dbReference type="PATRIC" id="fig|276.5.peg.2330"/>
<evidence type="ECO:0000313" key="13">
    <source>
        <dbReference type="EMBL" id="KGQ20893.1"/>
    </source>
</evidence>
<dbReference type="SUPFAM" id="SSF88697">
    <property type="entry name" value="PUA domain-like"/>
    <property type="match status" value="1"/>
</dbReference>
<dbReference type="Pfam" id="PF04452">
    <property type="entry name" value="Methyltrans_RNA"/>
    <property type="match status" value="1"/>
</dbReference>
<evidence type="ECO:0000259" key="11">
    <source>
        <dbReference type="Pfam" id="PF04452"/>
    </source>
</evidence>
<comment type="caution">
    <text evidence="13">The sequence shown here is derived from an EMBL/GenBank/DDBJ whole genome shotgun (WGS) entry which is preliminary data.</text>
</comment>
<comment type="catalytic activity">
    <reaction evidence="9 10">
        <text>uridine(1498) in 16S rRNA + S-adenosyl-L-methionine = N(3)-methyluridine(1498) in 16S rRNA + S-adenosyl-L-homocysteine + H(+)</text>
        <dbReference type="Rhea" id="RHEA:42920"/>
        <dbReference type="Rhea" id="RHEA-COMP:10283"/>
        <dbReference type="Rhea" id="RHEA-COMP:10284"/>
        <dbReference type="ChEBI" id="CHEBI:15378"/>
        <dbReference type="ChEBI" id="CHEBI:57856"/>
        <dbReference type="ChEBI" id="CHEBI:59789"/>
        <dbReference type="ChEBI" id="CHEBI:65315"/>
        <dbReference type="ChEBI" id="CHEBI:74502"/>
        <dbReference type="EC" id="2.1.1.193"/>
    </reaction>
</comment>
<reference evidence="13 14" key="1">
    <citation type="journal article" date="2015" name="Genome Announc.">
        <title>Draft Genome Sequence of the Thermophile Thermus filiformis ATCC 43280, Producer of Carotenoid-(Di)glucoside-Branched Fatty Acid (Di)esters and Source of Hyperthermostable Enzymes of Biotechnological Interest.</title>
        <authorList>
            <person name="Mandelli F."/>
            <person name="Oliveira Ramires B."/>
            <person name="Couger M.B."/>
            <person name="Paixao D.A."/>
            <person name="Camilo C.M."/>
            <person name="Polikarpov I."/>
            <person name="Prade R."/>
            <person name="Riano-Pachon D.M."/>
            <person name="Squina F.M."/>
        </authorList>
    </citation>
    <scope>NUCLEOTIDE SEQUENCE [LARGE SCALE GENOMIC DNA]</scope>
    <source>
        <strain evidence="13 14">ATCC 43280</strain>
    </source>
</reference>
<protein>
    <recommendedName>
        <fullName evidence="10">Ribosomal RNA small subunit methyltransferase E</fullName>
        <ecNumber evidence="10">2.1.1.193</ecNumber>
    </recommendedName>
</protein>
<feature type="domain" description="Ribosomal RNA small subunit methyltransferase E methyltransferase" evidence="11">
    <location>
        <begin position="72"/>
        <end position="223"/>
    </location>
</feature>
<comment type="subcellular location">
    <subcellularLocation>
        <location evidence="1 10">Cytoplasm</location>
    </subcellularLocation>
</comment>
<keyword evidence="7 10" id="KW-0949">S-adenosyl-L-methionine</keyword>
<dbReference type="InterPro" id="IPR029026">
    <property type="entry name" value="tRNA_m1G_MTases_N"/>
</dbReference>
<dbReference type="Gene3D" id="3.40.1280.10">
    <property type="match status" value="1"/>
</dbReference>
<dbReference type="GO" id="GO:0070475">
    <property type="term" value="P:rRNA base methylation"/>
    <property type="evidence" value="ECO:0007669"/>
    <property type="project" value="TreeGrafter"/>
</dbReference>
<dbReference type="NCBIfam" id="TIGR00046">
    <property type="entry name" value="RsmE family RNA methyltransferase"/>
    <property type="match status" value="1"/>
</dbReference>
<dbReference type="InterPro" id="IPR046887">
    <property type="entry name" value="RsmE_PUA-like"/>
</dbReference>
<feature type="domain" description="Ribosomal RNA small subunit methyltransferase E PUA-like" evidence="12">
    <location>
        <begin position="16"/>
        <end position="54"/>
    </location>
</feature>
<sequence>MRPHRAYSPGLTGTLPPREARHLVEVLRARVGDRFTVFDEHREALAEVVEVGPGLLRYRVLEERVPEREVGVEVVLYPALLKGDKMAEVVRMATELGATRIQPLIALHSVAKEMGEAKLERLRRVAVEAAKQSGRLRVPEVLPPIPLRALPRVEQGLLAHPGAGARVREVLDPDRPVALAVGPEGGFSGEEVELLVERGFTPVSLGRRILRSETASLALLALVTAGEGR</sequence>
<dbReference type="NCBIfam" id="NF008706">
    <property type="entry name" value="PRK11713.7-1"/>
    <property type="match status" value="1"/>
</dbReference>
<dbReference type="STRING" id="276.THFILI_00705"/>
<evidence type="ECO:0000256" key="1">
    <source>
        <dbReference type="ARBA" id="ARBA00004496"/>
    </source>
</evidence>
<organism evidence="13 14">
    <name type="scientific">Thermus filiformis</name>
    <dbReference type="NCBI Taxonomy" id="276"/>
    <lineage>
        <taxon>Bacteria</taxon>
        <taxon>Thermotogati</taxon>
        <taxon>Deinococcota</taxon>
        <taxon>Deinococci</taxon>
        <taxon>Thermales</taxon>
        <taxon>Thermaceae</taxon>
        <taxon>Thermus</taxon>
    </lineage>
</organism>
<dbReference type="Pfam" id="PF20260">
    <property type="entry name" value="PUA_4"/>
    <property type="match status" value="1"/>
</dbReference>
<dbReference type="InterPro" id="IPR006700">
    <property type="entry name" value="RsmE"/>
</dbReference>
<dbReference type="CDD" id="cd18084">
    <property type="entry name" value="RsmE-like"/>
    <property type="match status" value="1"/>
</dbReference>
<evidence type="ECO:0000256" key="6">
    <source>
        <dbReference type="ARBA" id="ARBA00022679"/>
    </source>
</evidence>
<evidence type="ECO:0000256" key="8">
    <source>
        <dbReference type="ARBA" id="ARBA00025699"/>
    </source>
</evidence>
<dbReference type="PIRSF" id="PIRSF015601">
    <property type="entry name" value="MTase_slr0722"/>
    <property type="match status" value="1"/>
</dbReference>
<dbReference type="AlphaFoldDB" id="A0A0A2WM49"/>
<dbReference type="InterPro" id="IPR029028">
    <property type="entry name" value="Alpha/beta_knot_MTases"/>
</dbReference>
<evidence type="ECO:0000256" key="10">
    <source>
        <dbReference type="PIRNR" id="PIRNR015601"/>
    </source>
</evidence>
<evidence type="ECO:0000256" key="3">
    <source>
        <dbReference type="ARBA" id="ARBA00022490"/>
    </source>
</evidence>
<keyword evidence="14" id="KW-1185">Reference proteome</keyword>
<evidence type="ECO:0000256" key="9">
    <source>
        <dbReference type="ARBA" id="ARBA00047944"/>
    </source>
</evidence>
<evidence type="ECO:0000256" key="4">
    <source>
        <dbReference type="ARBA" id="ARBA00022552"/>
    </source>
</evidence>
<dbReference type="GO" id="GO:0005737">
    <property type="term" value="C:cytoplasm"/>
    <property type="evidence" value="ECO:0007669"/>
    <property type="project" value="UniProtKB-SubCell"/>
</dbReference>
<dbReference type="InterPro" id="IPR046886">
    <property type="entry name" value="RsmE_MTase_dom"/>
</dbReference>
<comment type="function">
    <text evidence="8 10">Specifically methylates the N3 position of the uracil ring of uridine 1498 (m3U1498) in 16S rRNA. Acts on the fully assembled 30S ribosomal subunit.</text>
</comment>
<dbReference type="Gene3D" id="2.40.240.20">
    <property type="entry name" value="Hypothetical PUA domain-like, domain 1"/>
    <property type="match status" value="1"/>
</dbReference>
<dbReference type="InterPro" id="IPR015947">
    <property type="entry name" value="PUA-like_sf"/>
</dbReference>
<accession>A0A0A2WM49</accession>
<dbReference type="PANTHER" id="PTHR30027">
    <property type="entry name" value="RIBOSOMAL RNA SMALL SUBUNIT METHYLTRANSFERASE E"/>
    <property type="match status" value="1"/>
</dbReference>
<comment type="similarity">
    <text evidence="2 10">Belongs to the RNA methyltransferase RsmE family.</text>
</comment>
<evidence type="ECO:0000256" key="5">
    <source>
        <dbReference type="ARBA" id="ARBA00022603"/>
    </source>
</evidence>
<proteinExistence type="inferred from homology"/>
<gene>
    <name evidence="13" type="ORF">THFILI_00705</name>
</gene>
<dbReference type="EC" id="2.1.1.193" evidence="10"/>
<keyword evidence="5 10" id="KW-0489">Methyltransferase</keyword>
<dbReference type="OrthoDB" id="9815641at2"/>
<name>A0A0A2WM49_THEFI</name>
<dbReference type="GO" id="GO:0070042">
    <property type="term" value="F:rRNA (uridine-N3-)-methyltransferase activity"/>
    <property type="evidence" value="ECO:0007669"/>
    <property type="project" value="TreeGrafter"/>
</dbReference>
<dbReference type="PANTHER" id="PTHR30027:SF3">
    <property type="entry name" value="16S RRNA (URACIL(1498)-N(3))-METHYLTRANSFERASE"/>
    <property type="match status" value="1"/>
</dbReference>
<dbReference type="RefSeq" id="WP_038067642.1">
    <property type="nucleotide sequence ID" value="NZ_JPSL02000033.1"/>
</dbReference>
<keyword evidence="6 10" id="KW-0808">Transferase</keyword>
<dbReference type="EMBL" id="JPSL02000033">
    <property type="protein sequence ID" value="KGQ20893.1"/>
    <property type="molecule type" value="Genomic_DNA"/>
</dbReference>
<evidence type="ECO:0000256" key="2">
    <source>
        <dbReference type="ARBA" id="ARBA00005528"/>
    </source>
</evidence>
<dbReference type="SUPFAM" id="SSF75217">
    <property type="entry name" value="alpha/beta knot"/>
    <property type="match status" value="1"/>
</dbReference>
<evidence type="ECO:0000259" key="12">
    <source>
        <dbReference type="Pfam" id="PF20260"/>
    </source>
</evidence>
<dbReference type="Proteomes" id="UP000030364">
    <property type="component" value="Unassembled WGS sequence"/>
</dbReference>
<keyword evidence="3 10" id="KW-0963">Cytoplasm</keyword>
<evidence type="ECO:0000313" key="14">
    <source>
        <dbReference type="Proteomes" id="UP000030364"/>
    </source>
</evidence>
<evidence type="ECO:0000256" key="7">
    <source>
        <dbReference type="ARBA" id="ARBA00022691"/>
    </source>
</evidence>